<evidence type="ECO:0000256" key="3">
    <source>
        <dbReference type="ARBA" id="ARBA00022801"/>
    </source>
</evidence>
<keyword evidence="3 5" id="KW-0378">Hydrolase</keyword>
<evidence type="ECO:0000256" key="2">
    <source>
        <dbReference type="ARBA" id="ARBA00022670"/>
    </source>
</evidence>
<dbReference type="PANTHER" id="PTHR43806:SF11">
    <property type="entry name" value="CEREVISIN-RELATED"/>
    <property type="match status" value="1"/>
</dbReference>
<dbReference type="InterPro" id="IPR036852">
    <property type="entry name" value="Peptidase_S8/S53_dom_sf"/>
</dbReference>
<dbReference type="Gene3D" id="3.40.50.200">
    <property type="entry name" value="Peptidase S8/S53 domain"/>
    <property type="match status" value="1"/>
</dbReference>
<dbReference type="CDD" id="cd04077">
    <property type="entry name" value="Peptidases_S8_PCSK9_ProteinaseK_like"/>
    <property type="match status" value="1"/>
</dbReference>
<dbReference type="SUPFAM" id="SSF52743">
    <property type="entry name" value="Subtilisin-like"/>
    <property type="match status" value="1"/>
</dbReference>
<feature type="active site" description="Charge relay system" evidence="5">
    <location>
        <position position="211"/>
    </location>
</feature>
<dbReference type="InterPro" id="IPR010259">
    <property type="entry name" value="S8pro/Inhibitor_I9"/>
</dbReference>
<dbReference type="SUPFAM" id="SSF54897">
    <property type="entry name" value="Protease propeptides/inhibitors"/>
    <property type="match status" value="1"/>
</dbReference>
<dbReference type="GO" id="GO:0006508">
    <property type="term" value="P:proteolysis"/>
    <property type="evidence" value="ECO:0007669"/>
    <property type="project" value="UniProtKB-KW"/>
</dbReference>
<dbReference type="PROSITE" id="PS51892">
    <property type="entry name" value="SUBTILASE"/>
    <property type="match status" value="1"/>
</dbReference>
<evidence type="ECO:0000259" key="10">
    <source>
        <dbReference type="Pfam" id="PF05922"/>
    </source>
</evidence>
<dbReference type="Gene3D" id="3.30.70.80">
    <property type="entry name" value="Peptidase S8 propeptide/proteinase inhibitor I9"/>
    <property type="match status" value="1"/>
</dbReference>
<dbReference type="InterPro" id="IPR000209">
    <property type="entry name" value="Peptidase_S8/S53_dom"/>
</dbReference>
<dbReference type="InterPro" id="IPR023827">
    <property type="entry name" value="Peptidase_S8_Asp-AS"/>
</dbReference>
<evidence type="ECO:0000256" key="1">
    <source>
        <dbReference type="ARBA" id="ARBA00011073"/>
    </source>
</evidence>
<feature type="domain" description="Inhibitor I9" evidence="10">
    <location>
        <begin position="45"/>
        <end position="127"/>
    </location>
</feature>
<feature type="compositionally biased region" description="Pro residues" evidence="7">
    <location>
        <begin position="426"/>
        <end position="436"/>
    </location>
</feature>
<sequence>MSLRTVAGAALVALAATSTAVHARPTANRESPLLSAETATKIPGQYLVVLKESAPQVNVEQHLNWLSTYIAMARTNSGGAASNKIKHVYDMPGGVRGYAGQFDEHALREIRSHDLVEYVEQDQIVTISEPAPKPQIVTQKDAPWGLSRISHRDRPTGAHYKEYSYQATAGQNVTVYVIDTGINIKHVDFEGRAKWGATIPENDEDVDGNGHGTHCAGTVAGKRYGVAKKATVVAVKVLSSNGSGTMSDVVKGVEWAAADHKRRAAKDPKAKSAANMSLGGGASKTLDKVVNAAVDAGVHFAVAAGNDNRNACNYSPATAEKAVTVGASAIDDSMATFSNIGKCVDVFAPGKDILSTWIGSNVATNTISGTSMASPHVAGLLAYLASESADPIPPKVLKDKLLKMATKDKITGLPKPGKPGKKPKYPDWPFPFPFPGQPDDGSAGKTPNLLIYTGVAGNEPDEPEPQPEPEPSPPGDGDDGDDDGGDDEDDEFVSAQPVFEALKGFGRAVRHVRVTVQGFF</sequence>
<keyword evidence="8" id="KW-0732">Signal</keyword>
<name>F2E033_HORVV</name>
<feature type="chain" id="PRO_5003276265" evidence="8">
    <location>
        <begin position="24"/>
        <end position="520"/>
    </location>
</feature>
<feature type="domain" description="Peptidase S8/S53" evidence="9">
    <location>
        <begin position="170"/>
        <end position="410"/>
    </location>
</feature>
<evidence type="ECO:0000256" key="6">
    <source>
        <dbReference type="RuleBase" id="RU003355"/>
    </source>
</evidence>
<reference evidence="11" key="1">
    <citation type="journal article" date="2011" name="Plant Physiol.">
        <title>Comprehensive sequence analysis of 24,783 barley full-length cDNAs derived from 12 clone libraries.</title>
        <authorList>
            <person name="Matsumoto T."/>
            <person name="Tanaka T."/>
            <person name="Sakai H."/>
            <person name="Amano N."/>
            <person name="Kanamori H."/>
            <person name="Kurita K."/>
            <person name="Kikuta A."/>
            <person name="Kamiya K."/>
            <person name="Yamamoto M."/>
            <person name="Ikawa H."/>
            <person name="Fujii N."/>
            <person name="Hori K."/>
            <person name="Itoh T."/>
            <person name="Sato K."/>
        </authorList>
    </citation>
    <scope>NUCLEOTIDE SEQUENCE</scope>
    <source>
        <tissue evidence="11">Shoot and root</tissue>
    </source>
</reference>
<feature type="compositionally biased region" description="Acidic residues" evidence="7">
    <location>
        <begin position="476"/>
        <end position="492"/>
    </location>
</feature>
<evidence type="ECO:0000256" key="4">
    <source>
        <dbReference type="ARBA" id="ARBA00022825"/>
    </source>
</evidence>
<dbReference type="PANTHER" id="PTHR43806">
    <property type="entry name" value="PEPTIDASE S8"/>
    <property type="match status" value="1"/>
</dbReference>
<dbReference type="Pfam" id="PF05922">
    <property type="entry name" value="Inhibitor_I9"/>
    <property type="match status" value="1"/>
</dbReference>
<dbReference type="InterPro" id="IPR034193">
    <property type="entry name" value="PCSK9_ProteinaseK-like"/>
</dbReference>
<dbReference type="AlphaFoldDB" id="F2E033"/>
<dbReference type="PRINTS" id="PR00723">
    <property type="entry name" value="SUBTILISIN"/>
</dbReference>
<dbReference type="InterPro" id="IPR050131">
    <property type="entry name" value="Peptidase_S8_subtilisin-like"/>
</dbReference>
<feature type="active site" description="Charge relay system" evidence="5">
    <location>
        <position position="179"/>
    </location>
</feature>
<evidence type="ECO:0000259" key="9">
    <source>
        <dbReference type="Pfam" id="PF00082"/>
    </source>
</evidence>
<dbReference type="InterPro" id="IPR022398">
    <property type="entry name" value="Peptidase_S8_His-AS"/>
</dbReference>
<dbReference type="EMBL" id="AK369504">
    <property type="protein sequence ID" value="BAK00705.1"/>
    <property type="molecule type" value="mRNA"/>
</dbReference>
<protein>
    <submittedName>
        <fullName evidence="11">Predicted protein</fullName>
    </submittedName>
</protein>
<keyword evidence="4 5" id="KW-0720">Serine protease</keyword>
<dbReference type="PROSITE" id="PS00138">
    <property type="entry name" value="SUBTILASE_SER"/>
    <property type="match status" value="1"/>
</dbReference>
<keyword evidence="2 5" id="KW-0645">Protease</keyword>
<feature type="active site" description="Charge relay system" evidence="5">
    <location>
        <position position="371"/>
    </location>
</feature>
<dbReference type="Pfam" id="PF00082">
    <property type="entry name" value="Peptidase_S8"/>
    <property type="match status" value="1"/>
</dbReference>
<dbReference type="InterPro" id="IPR015500">
    <property type="entry name" value="Peptidase_S8_subtilisin-rel"/>
</dbReference>
<dbReference type="InterPro" id="IPR023828">
    <property type="entry name" value="Peptidase_S8_Ser-AS"/>
</dbReference>
<dbReference type="FunFam" id="3.40.50.200:FF:000007">
    <property type="entry name" value="Subtilisin-like serine protease"/>
    <property type="match status" value="1"/>
</dbReference>
<dbReference type="PROSITE" id="PS00137">
    <property type="entry name" value="SUBTILASE_HIS"/>
    <property type="match status" value="1"/>
</dbReference>
<evidence type="ECO:0000256" key="5">
    <source>
        <dbReference type="PROSITE-ProRule" id="PRU01240"/>
    </source>
</evidence>
<dbReference type="PROSITE" id="PS00136">
    <property type="entry name" value="SUBTILASE_ASP"/>
    <property type="match status" value="1"/>
</dbReference>
<feature type="signal peptide" evidence="8">
    <location>
        <begin position="1"/>
        <end position="23"/>
    </location>
</feature>
<evidence type="ECO:0000256" key="8">
    <source>
        <dbReference type="SAM" id="SignalP"/>
    </source>
</evidence>
<accession>F2E033</accession>
<feature type="region of interest" description="Disordered" evidence="7">
    <location>
        <begin position="408"/>
        <end position="495"/>
    </location>
</feature>
<evidence type="ECO:0000256" key="7">
    <source>
        <dbReference type="SAM" id="MobiDB-lite"/>
    </source>
</evidence>
<proteinExistence type="evidence at transcript level"/>
<organism evidence="11">
    <name type="scientific">Hordeum vulgare subsp. vulgare</name>
    <name type="common">Domesticated barley</name>
    <dbReference type="NCBI Taxonomy" id="112509"/>
    <lineage>
        <taxon>Eukaryota</taxon>
        <taxon>Viridiplantae</taxon>
        <taxon>Streptophyta</taxon>
        <taxon>Embryophyta</taxon>
        <taxon>Tracheophyta</taxon>
        <taxon>Spermatophyta</taxon>
        <taxon>Magnoliopsida</taxon>
        <taxon>Liliopsida</taxon>
        <taxon>Poales</taxon>
        <taxon>Poaceae</taxon>
        <taxon>BOP clade</taxon>
        <taxon>Pooideae</taxon>
        <taxon>Triticodae</taxon>
        <taxon>Triticeae</taxon>
        <taxon>Hordeinae</taxon>
        <taxon>Hordeum</taxon>
    </lineage>
</organism>
<comment type="similarity">
    <text evidence="1 5 6">Belongs to the peptidase S8 family.</text>
</comment>
<dbReference type="GO" id="GO:0004252">
    <property type="term" value="F:serine-type endopeptidase activity"/>
    <property type="evidence" value="ECO:0007669"/>
    <property type="project" value="UniProtKB-UniRule"/>
</dbReference>
<dbReference type="InterPro" id="IPR037045">
    <property type="entry name" value="S8pro/Inhibitor_I9_sf"/>
</dbReference>
<evidence type="ECO:0000313" key="11">
    <source>
        <dbReference type="EMBL" id="BAK00705.1"/>
    </source>
</evidence>